<feature type="transmembrane region" description="Helical" evidence="9">
    <location>
        <begin position="360"/>
        <end position="383"/>
    </location>
</feature>
<protein>
    <submittedName>
        <fullName evidence="11">Copper resistance D transmembrane protein (Copper resistance D) (CopD-like) (Modular protein)</fullName>
    </submittedName>
</protein>
<dbReference type="AlphaFoldDB" id="E6Q0U0"/>
<evidence type="ECO:0000256" key="1">
    <source>
        <dbReference type="ARBA" id="ARBA00004651"/>
    </source>
</evidence>
<organism evidence="11">
    <name type="scientific">mine drainage metagenome</name>
    <dbReference type="NCBI Taxonomy" id="410659"/>
    <lineage>
        <taxon>unclassified sequences</taxon>
        <taxon>metagenomes</taxon>
        <taxon>ecological metagenomes</taxon>
    </lineage>
</organism>
<feature type="transmembrane region" description="Helical" evidence="9">
    <location>
        <begin position="127"/>
        <end position="144"/>
    </location>
</feature>
<dbReference type="GO" id="GO:0046872">
    <property type="term" value="F:metal ion binding"/>
    <property type="evidence" value="ECO:0007669"/>
    <property type="project" value="UniProtKB-KW"/>
</dbReference>
<evidence type="ECO:0000256" key="7">
    <source>
        <dbReference type="ARBA" id="ARBA00023004"/>
    </source>
</evidence>
<feature type="transmembrane region" description="Helical" evidence="9">
    <location>
        <begin position="74"/>
        <end position="95"/>
    </location>
</feature>
<evidence type="ECO:0000313" key="11">
    <source>
        <dbReference type="EMBL" id="CBI00800.1"/>
    </source>
</evidence>
<keyword evidence="3" id="KW-0349">Heme</keyword>
<dbReference type="InterPro" id="IPR047689">
    <property type="entry name" value="CopD"/>
</dbReference>
<sequence>MRSRSIRTRPTANSLSRSRGVKAIDPLLSSTRFIHYTACVLLEGVFVFWCLIAWPALRRTQTSATFTEHLDRRLFALAWASLLVALVSGAGWLIVVGSKMSGAPITSVVQGGVLGIVLTQTHFGIDWIIRAALIVVIAACLVVQARTRKHAAAWVGLLAASAFIGSLAWAGHGAAADNVPFDAIHAPADILHLLAAGAWLGALLPLVIFLAQVWRDKSPQAVAVARTATLRFSVLGISSVGTLIVTGVVNTWFLAGNVPALIGTLYGQLLLLKVALFAAMIAMAAVNQRRLLPILADNASEPGRCLQAIREVRRNASIEAAVGVLVLAIVGIIGILPPGLHTEPRWPLPFRFDLAELAPRAQSIFEVALVAFALCLVATIVIAERRRYRAMTASVPLMILFGIVSWVALRPGIVHAYPTSFYASTQPYSAPFIASGAPLYAQNCSECHGAAGRGNGPLAGSLPIRPADLTEPHLFAHKAGDLYWWVSHGRDNGVMPGFADKLTPQQRWDLINFVLARTAGDLSKQTGSQISTTAAAPFPDFAFEENGAQNTLSRMLKNGPVLVVLFATPPNARLKQLANLQPRLTAAGLRVVAVGLGSSTGKAPLIVDVAHNVRTALALFRSSKDGGETELMLDRGGNVRARWTASGPGGLADPGTLISDAVRVKSIPVAAANHAGHGG</sequence>
<dbReference type="InterPro" id="IPR008457">
    <property type="entry name" value="Cu-R_CopD_dom"/>
</dbReference>
<dbReference type="EMBL" id="CABO01000006">
    <property type="protein sequence ID" value="CBI00800.1"/>
    <property type="molecule type" value="Genomic_DNA"/>
</dbReference>
<name>E6Q0U0_9ZZZZ</name>
<feature type="transmembrane region" description="Helical" evidence="9">
    <location>
        <begin position="265"/>
        <end position="286"/>
    </location>
</feature>
<dbReference type="Gene3D" id="1.10.760.10">
    <property type="entry name" value="Cytochrome c-like domain"/>
    <property type="match status" value="1"/>
</dbReference>
<keyword evidence="4 9" id="KW-0812">Transmembrane</keyword>
<feature type="transmembrane region" description="Helical" evidence="9">
    <location>
        <begin position="33"/>
        <end position="54"/>
    </location>
</feature>
<dbReference type="SUPFAM" id="SSF46626">
    <property type="entry name" value="Cytochrome c"/>
    <property type="match status" value="1"/>
</dbReference>
<dbReference type="GO" id="GO:0006825">
    <property type="term" value="P:copper ion transport"/>
    <property type="evidence" value="ECO:0007669"/>
    <property type="project" value="InterPro"/>
</dbReference>
<evidence type="ECO:0000256" key="6">
    <source>
        <dbReference type="ARBA" id="ARBA00022989"/>
    </source>
</evidence>
<dbReference type="InterPro" id="IPR032694">
    <property type="entry name" value="CopC/D"/>
</dbReference>
<reference evidence="11" key="1">
    <citation type="submission" date="2009-10" db="EMBL/GenBank/DDBJ databases">
        <title>Diversity of trophic interactions inside an arsenic-rich microbial ecosystem.</title>
        <authorList>
            <person name="Bertin P.N."/>
            <person name="Heinrich-Salmeron A."/>
            <person name="Pelletier E."/>
            <person name="Goulhen-Chollet F."/>
            <person name="Arsene-Ploetze F."/>
            <person name="Gallien S."/>
            <person name="Calteau A."/>
            <person name="Vallenet D."/>
            <person name="Casiot C."/>
            <person name="Chane-Woon-Ming B."/>
            <person name="Giloteaux L."/>
            <person name="Barakat M."/>
            <person name="Bonnefoy V."/>
            <person name="Bruneel O."/>
            <person name="Chandler M."/>
            <person name="Cleiss J."/>
            <person name="Duran R."/>
            <person name="Elbaz-Poulichet F."/>
            <person name="Fonknechten N."/>
            <person name="Lauga B."/>
            <person name="Mornico D."/>
            <person name="Ortet P."/>
            <person name="Schaeffer C."/>
            <person name="Siguier P."/>
            <person name="Alexander Thil Smith A."/>
            <person name="Van Dorsselaer A."/>
            <person name="Weissenbach J."/>
            <person name="Medigue C."/>
            <person name="Le Paslier D."/>
        </authorList>
    </citation>
    <scope>NUCLEOTIDE SEQUENCE</scope>
</reference>
<dbReference type="GO" id="GO:0020037">
    <property type="term" value="F:heme binding"/>
    <property type="evidence" value="ECO:0007669"/>
    <property type="project" value="InterPro"/>
</dbReference>
<keyword evidence="2" id="KW-1003">Cell membrane</keyword>
<feature type="transmembrane region" description="Helical" evidence="9">
    <location>
        <begin position="320"/>
        <end position="340"/>
    </location>
</feature>
<dbReference type="GO" id="GO:0005886">
    <property type="term" value="C:plasma membrane"/>
    <property type="evidence" value="ECO:0007669"/>
    <property type="project" value="UniProtKB-SubCell"/>
</dbReference>
<keyword evidence="5" id="KW-0479">Metal-binding</keyword>
<comment type="subcellular location">
    <subcellularLocation>
        <location evidence="1">Cell membrane</location>
        <topology evidence="1">Multi-pass membrane protein</topology>
    </subcellularLocation>
</comment>
<gene>
    <name evidence="11" type="ORF">CARN4_0147</name>
</gene>
<evidence type="ECO:0000256" key="5">
    <source>
        <dbReference type="ARBA" id="ARBA00022723"/>
    </source>
</evidence>
<proteinExistence type="predicted"/>
<dbReference type="InterPro" id="IPR009056">
    <property type="entry name" value="Cyt_c-like_dom"/>
</dbReference>
<evidence type="ECO:0000256" key="4">
    <source>
        <dbReference type="ARBA" id="ARBA00022692"/>
    </source>
</evidence>
<accession>E6Q0U0</accession>
<comment type="caution">
    <text evidence="11">The sequence shown here is derived from an EMBL/GenBank/DDBJ whole genome shotgun (WGS) entry which is preliminary data.</text>
</comment>
<dbReference type="Pfam" id="PF13442">
    <property type="entry name" value="Cytochrome_CBB3"/>
    <property type="match status" value="1"/>
</dbReference>
<feature type="transmembrane region" description="Helical" evidence="9">
    <location>
        <begin position="190"/>
        <end position="211"/>
    </location>
</feature>
<dbReference type="GO" id="GO:0009055">
    <property type="term" value="F:electron transfer activity"/>
    <property type="evidence" value="ECO:0007669"/>
    <property type="project" value="InterPro"/>
</dbReference>
<keyword evidence="8 9" id="KW-0472">Membrane</keyword>
<dbReference type="NCBIfam" id="NF033808">
    <property type="entry name" value="copper_CopD"/>
    <property type="match status" value="1"/>
</dbReference>
<dbReference type="PANTHER" id="PTHR34820:SF4">
    <property type="entry name" value="INNER MEMBRANE PROTEIN YEBZ"/>
    <property type="match status" value="1"/>
</dbReference>
<dbReference type="PROSITE" id="PS51007">
    <property type="entry name" value="CYTC"/>
    <property type="match status" value="1"/>
</dbReference>
<evidence type="ECO:0000259" key="10">
    <source>
        <dbReference type="PROSITE" id="PS51007"/>
    </source>
</evidence>
<evidence type="ECO:0000256" key="8">
    <source>
        <dbReference type="ARBA" id="ARBA00023136"/>
    </source>
</evidence>
<evidence type="ECO:0000256" key="2">
    <source>
        <dbReference type="ARBA" id="ARBA00022475"/>
    </source>
</evidence>
<dbReference type="Pfam" id="PF05425">
    <property type="entry name" value="CopD"/>
    <property type="match status" value="1"/>
</dbReference>
<feature type="transmembrane region" description="Helical" evidence="9">
    <location>
        <begin position="151"/>
        <end position="170"/>
    </location>
</feature>
<feature type="domain" description="Cytochrome c" evidence="10">
    <location>
        <begin position="431"/>
        <end position="518"/>
    </location>
</feature>
<keyword evidence="6 9" id="KW-1133">Transmembrane helix</keyword>
<evidence type="ECO:0000256" key="3">
    <source>
        <dbReference type="ARBA" id="ARBA00022617"/>
    </source>
</evidence>
<feature type="transmembrane region" description="Helical" evidence="9">
    <location>
        <begin position="232"/>
        <end position="253"/>
    </location>
</feature>
<dbReference type="PANTHER" id="PTHR34820">
    <property type="entry name" value="INNER MEMBRANE PROTEIN YEBZ"/>
    <property type="match status" value="1"/>
</dbReference>
<keyword evidence="7" id="KW-0408">Iron</keyword>
<feature type="transmembrane region" description="Helical" evidence="9">
    <location>
        <begin position="390"/>
        <end position="409"/>
    </location>
</feature>
<evidence type="ECO:0000256" key="9">
    <source>
        <dbReference type="SAM" id="Phobius"/>
    </source>
</evidence>
<dbReference type="InterPro" id="IPR036909">
    <property type="entry name" value="Cyt_c-like_dom_sf"/>
</dbReference>